<proteinExistence type="predicted"/>
<reference evidence="1 2" key="1">
    <citation type="journal article" date="2018" name="Proc. R. Soc. B">
        <title>A non-coding region near Follistatin controls head colour polymorphism in the Gouldian finch.</title>
        <authorList>
            <person name="Toomey M.B."/>
            <person name="Marques C.I."/>
            <person name="Andrade P."/>
            <person name="Araujo P.M."/>
            <person name="Sabatino S."/>
            <person name="Gazda M.A."/>
            <person name="Afonso S."/>
            <person name="Lopes R.J."/>
            <person name="Corbo J.C."/>
            <person name="Carneiro M."/>
        </authorList>
    </citation>
    <scope>NUCLEOTIDE SEQUENCE [LARGE SCALE GENOMIC DNA]</scope>
    <source>
        <strain evidence="1">Red01</strain>
        <tissue evidence="1">Muscle</tissue>
    </source>
</reference>
<keyword evidence="2" id="KW-1185">Reference proteome</keyword>
<evidence type="ECO:0000313" key="2">
    <source>
        <dbReference type="Proteomes" id="UP000276834"/>
    </source>
</evidence>
<protein>
    <submittedName>
        <fullName evidence="1">Uncharacterized protein</fullName>
    </submittedName>
</protein>
<gene>
    <name evidence="1" type="ORF">DV515_00015158</name>
</gene>
<name>A0A3L8RXK0_CHLGU</name>
<dbReference type="EMBL" id="QUSF01000163">
    <property type="protein sequence ID" value="RLV88963.1"/>
    <property type="molecule type" value="Genomic_DNA"/>
</dbReference>
<dbReference type="Proteomes" id="UP000276834">
    <property type="component" value="Unassembled WGS sequence"/>
</dbReference>
<evidence type="ECO:0000313" key="1">
    <source>
        <dbReference type="EMBL" id="RLV88963.1"/>
    </source>
</evidence>
<sequence length="74" mass="7902">MQATTFLEVFWLSPHCDLTSCCQSSDTGKSQCDVISSAHLCNFCTSGCDSKEARGQGQALEEHLPGCCQAQAAQ</sequence>
<comment type="caution">
    <text evidence="1">The sequence shown here is derived from an EMBL/GenBank/DDBJ whole genome shotgun (WGS) entry which is preliminary data.</text>
</comment>
<organism evidence="1 2">
    <name type="scientific">Chloebia gouldiae</name>
    <name type="common">Gouldian finch</name>
    <name type="synonym">Erythrura gouldiae</name>
    <dbReference type="NCBI Taxonomy" id="44316"/>
    <lineage>
        <taxon>Eukaryota</taxon>
        <taxon>Metazoa</taxon>
        <taxon>Chordata</taxon>
        <taxon>Craniata</taxon>
        <taxon>Vertebrata</taxon>
        <taxon>Euteleostomi</taxon>
        <taxon>Archelosauria</taxon>
        <taxon>Archosauria</taxon>
        <taxon>Dinosauria</taxon>
        <taxon>Saurischia</taxon>
        <taxon>Theropoda</taxon>
        <taxon>Coelurosauria</taxon>
        <taxon>Aves</taxon>
        <taxon>Neognathae</taxon>
        <taxon>Neoaves</taxon>
        <taxon>Telluraves</taxon>
        <taxon>Australaves</taxon>
        <taxon>Passeriformes</taxon>
        <taxon>Passeroidea</taxon>
        <taxon>Passeridae</taxon>
        <taxon>Chloebia</taxon>
    </lineage>
</organism>
<dbReference type="AlphaFoldDB" id="A0A3L8RXK0"/>
<accession>A0A3L8RXK0</accession>